<dbReference type="EMBL" id="PCTR01000145">
    <property type="protein sequence ID" value="PIP85239.1"/>
    <property type="molecule type" value="Genomic_DNA"/>
</dbReference>
<dbReference type="Proteomes" id="UP000231136">
    <property type="component" value="Unassembled WGS sequence"/>
</dbReference>
<organism evidence="1 2">
    <name type="scientific">Candidatus Collierbacteria bacterium CG22_combo_CG10-13_8_21_14_all_43_12</name>
    <dbReference type="NCBI Taxonomy" id="1974537"/>
    <lineage>
        <taxon>Bacteria</taxon>
        <taxon>Candidatus Collieribacteriota</taxon>
    </lineage>
</organism>
<reference evidence="1 2" key="1">
    <citation type="submission" date="2017-09" db="EMBL/GenBank/DDBJ databases">
        <title>Depth-based differentiation of microbial function through sediment-hosted aquifers and enrichment of novel symbionts in the deep terrestrial subsurface.</title>
        <authorList>
            <person name="Probst A.J."/>
            <person name="Ladd B."/>
            <person name="Jarett J.K."/>
            <person name="Geller-Mcgrath D.E."/>
            <person name="Sieber C.M."/>
            <person name="Emerson J.B."/>
            <person name="Anantharaman K."/>
            <person name="Thomas B.C."/>
            <person name="Malmstrom R."/>
            <person name="Stieglmeier M."/>
            <person name="Klingl A."/>
            <person name="Woyke T."/>
            <person name="Ryan C.M."/>
            <person name="Banfield J.F."/>
        </authorList>
    </citation>
    <scope>NUCLEOTIDE SEQUENCE [LARGE SCALE GENOMIC DNA]</scope>
    <source>
        <strain evidence="1">CG22_combo_CG10-13_8_21_14_all_43_12</strain>
    </source>
</reference>
<proteinExistence type="predicted"/>
<sequence>MAPNQIKGIHCPSCGLHEAIVRYYEGSLRRSSWSVEHSHCGFKRNATFLIGDILDEVIGDGLYTWNEEPRVPTITLKLDLALQAAEALAKVKSVFGALIIQPKIILTVAPSTFTCPICGSPDLEPKHFYLSCGDHYLVNVDEFFIGYIKSEGYEVSGHGDAFRVYRVIRPPTGFWNFIKGEVPYNVSVAQLEYRRNGDQHFLILSRPEFGYDPETYGTFTHTIEDGLGKFYKVIVKRED</sequence>
<evidence type="ECO:0000313" key="2">
    <source>
        <dbReference type="Proteomes" id="UP000231136"/>
    </source>
</evidence>
<protein>
    <submittedName>
        <fullName evidence="1">Uncharacterized protein</fullName>
    </submittedName>
</protein>
<comment type="caution">
    <text evidence="1">The sequence shown here is derived from an EMBL/GenBank/DDBJ whole genome shotgun (WGS) entry which is preliminary data.</text>
</comment>
<evidence type="ECO:0000313" key="1">
    <source>
        <dbReference type="EMBL" id="PIP85239.1"/>
    </source>
</evidence>
<accession>A0A2H0DU38</accession>
<name>A0A2H0DU38_9BACT</name>
<gene>
    <name evidence="1" type="ORF">COW83_05370</name>
</gene>
<dbReference type="AlphaFoldDB" id="A0A2H0DU38"/>